<keyword evidence="2" id="KW-0812">Transmembrane</keyword>
<evidence type="ECO:0000313" key="3">
    <source>
        <dbReference type="EMBL" id="HIU59774.1"/>
    </source>
</evidence>
<comment type="caution">
    <text evidence="3">The sequence shown here is derived from an EMBL/GenBank/DDBJ whole genome shotgun (WGS) entry which is preliminary data.</text>
</comment>
<feature type="non-terminal residue" evidence="3">
    <location>
        <position position="1"/>
    </location>
</feature>
<protein>
    <submittedName>
        <fullName evidence="3">Uncharacterized protein</fullName>
    </submittedName>
</protein>
<name>A0A9D1MGQ7_9FIRM</name>
<keyword evidence="2" id="KW-1133">Transmembrane helix</keyword>
<dbReference type="AlphaFoldDB" id="A0A9D1MGQ7"/>
<dbReference type="EMBL" id="DVNF01000004">
    <property type="protein sequence ID" value="HIU59774.1"/>
    <property type="molecule type" value="Genomic_DNA"/>
</dbReference>
<sequence length="67" mass="7057">DKQSDVKPGGEITPENPEGLSGGAIAGIVIGSVFGALIIAYGVCALLYKKKILKGAFFEKIYPFIKD</sequence>
<feature type="transmembrane region" description="Helical" evidence="2">
    <location>
        <begin position="24"/>
        <end position="48"/>
    </location>
</feature>
<gene>
    <name evidence="3" type="ORF">IAB05_00115</name>
</gene>
<reference evidence="3" key="2">
    <citation type="journal article" date="2021" name="PeerJ">
        <title>Extensive microbial diversity within the chicken gut microbiome revealed by metagenomics and culture.</title>
        <authorList>
            <person name="Gilroy R."/>
            <person name="Ravi A."/>
            <person name="Getino M."/>
            <person name="Pursley I."/>
            <person name="Horton D.L."/>
            <person name="Alikhan N.F."/>
            <person name="Baker D."/>
            <person name="Gharbi K."/>
            <person name="Hall N."/>
            <person name="Watson M."/>
            <person name="Adriaenssens E.M."/>
            <person name="Foster-Nyarko E."/>
            <person name="Jarju S."/>
            <person name="Secka A."/>
            <person name="Antonio M."/>
            <person name="Oren A."/>
            <person name="Chaudhuri R.R."/>
            <person name="La Ragione R."/>
            <person name="Hildebrand F."/>
            <person name="Pallen M.J."/>
        </authorList>
    </citation>
    <scope>NUCLEOTIDE SEQUENCE</scope>
    <source>
        <strain evidence="3">18911</strain>
    </source>
</reference>
<evidence type="ECO:0000256" key="1">
    <source>
        <dbReference type="SAM" id="MobiDB-lite"/>
    </source>
</evidence>
<accession>A0A9D1MGQ7</accession>
<proteinExistence type="predicted"/>
<dbReference type="Proteomes" id="UP000824094">
    <property type="component" value="Unassembled WGS sequence"/>
</dbReference>
<organism evidence="3 4">
    <name type="scientific">Candidatus Stercoripulliclostridium merdigallinarum</name>
    <dbReference type="NCBI Taxonomy" id="2840951"/>
    <lineage>
        <taxon>Bacteria</taxon>
        <taxon>Bacillati</taxon>
        <taxon>Bacillota</taxon>
        <taxon>Clostridia</taxon>
        <taxon>Eubacteriales</taxon>
        <taxon>Candidatus Stercoripulliclostridium</taxon>
    </lineage>
</organism>
<feature type="region of interest" description="Disordered" evidence="1">
    <location>
        <begin position="1"/>
        <end position="21"/>
    </location>
</feature>
<evidence type="ECO:0000313" key="4">
    <source>
        <dbReference type="Proteomes" id="UP000824094"/>
    </source>
</evidence>
<keyword evidence="2" id="KW-0472">Membrane</keyword>
<reference evidence="3" key="1">
    <citation type="submission" date="2020-10" db="EMBL/GenBank/DDBJ databases">
        <authorList>
            <person name="Gilroy R."/>
        </authorList>
    </citation>
    <scope>NUCLEOTIDE SEQUENCE</scope>
    <source>
        <strain evidence="3">18911</strain>
    </source>
</reference>
<evidence type="ECO:0000256" key="2">
    <source>
        <dbReference type="SAM" id="Phobius"/>
    </source>
</evidence>